<feature type="non-terminal residue" evidence="2">
    <location>
        <position position="85"/>
    </location>
</feature>
<evidence type="ECO:0000256" key="1">
    <source>
        <dbReference type="SAM" id="Phobius"/>
    </source>
</evidence>
<evidence type="ECO:0000313" key="2">
    <source>
        <dbReference type="EMBL" id="GAG17219.1"/>
    </source>
</evidence>
<organism evidence="2">
    <name type="scientific">marine sediment metagenome</name>
    <dbReference type="NCBI Taxonomy" id="412755"/>
    <lineage>
        <taxon>unclassified sequences</taxon>
        <taxon>metagenomes</taxon>
        <taxon>ecological metagenomes</taxon>
    </lineage>
</organism>
<sequence>MNKKIFLIFFLIGLLSLVFVSSSFAQEEERTLELEYPIVPGAPSLEATITLPGIAVYVFNLALMVGGLLAFIMIIIGGIRYLISA</sequence>
<reference evidence="2" key="1">
    <citation type="journal article" date="2014" name="Front. Microbiol.">
        <title>High frequency of phylogenetically diverse reductive dehalogenase-homologous genes in deep subseafloor sedimentary metagenomes.</title>
        <authorList>
            <person name="Kawai M."/>
            <person name="Futagami T."/>
            <person name="Toyoda A."/>
            <person name="Takaki Y."/>
            <person name="Nishi S."/>
            <person name="Hori S."/>
            <person name="Arai W."/>
            <person name="Tsubouchi T."/>
            <person name="Morono Y."/>
            <person name="Uchiyama I."/>
            <person name="Ito T."/>
            <person name="Fujiyama A."/>
            <person name="Inagaki F."/>
            <person name="Takami H."/>
        </authorList>
    </citation>
    <scope>NUCLEOTIDE SEQUENCE</scope>
    <source>
        <strain evidence="2">Expedition CK06-06</strain>
    </source>
</reference>
<dbReference type="AlphaFoldDB" id="X0VG09"/>
<keyword evidence="1" id="KW-0472">Membrane</keyword>
<accession>X0VG09</accession>
<gene>
    <name evidence="2" type="ORF">S01H1_50699</name>
</gene>
<comment type="caution">
    <text evidence="2">The sequence shown here is derived from an EMBL/GenBank/DDBJ whole genome shotgun (WGS) entry which is preliminary data.</text>
</comment>
<keyword evidence="1" id="KW-0812">Transmembrane</keyword>
<protein>
    <submittedName>
        <fullName evidence="2">Uncharacterized protein</fullName>
    </submittedName>
</protein>
<feature type="transmembrane region" description="Helical" evidence="1">
    <location>
        <begin position="49"/>
        <end position="82"/>
    </location>
</feature>
<keyword evidence="1" id="KW-1133">Transmembrane helix</keyword>
<dbReference type="EMBL" id="BARS01032674">
    <property type="protein sequence ID" value="GAG17219.1"/>
    <property type="molecule type" value="Genomic_DNA"/>
</dbReference>
<proteinExistence type="predicted"/>
<name>X0VG09_9ZZZZ</name>